<proteinExistence type="predicted"/>
<reference evidence="1 2" key="1">
    <citation type="journal article" date="2021" name="Microb. Ecol.">
        <title>Candidatus Mesenet longicola: Novel Endosymbionts of Brontispa longissima that Induce Cytoplasmic Incompatibility.</title>
        <authorList>
            <person name="Takano S."/>
            <person name="Gotoh Y."/>
            <person name="Hayashi T."/>
        </authorList>
    </citation>
    <scope>NUCLEOTIDE SEQUENCE [LARGE SCALE GENOMIC DNA]</scope>
    <source>
        <strain evidence="1">L5</strain>
    </source>
</reference>
<dbReference type="Pfam" id="PF07310">
    <property type="entry name" value="PAS_5"/>
    <property type="match status" value="1"/>
</dbReference>
<comment type="caution">
    <text evidence="1">The sequence shown here is derived from an EMBL/GenBank/DDBJ whole genome shotgun (WGS) entry which is preliminary data.</text>
</comment>
<name>A0A8J3HUG2_9RICK</name>
<evidence type="ECO:0000313" key="1">
    <source>
        <dbReference type="EMBL" id="GHM59452.1"/>
    </source>
</evidence>
<evidence type="ECO:0008006" key="3">
    <source>
        <dbReference type="Google" id="ProtNLM"/>
    </source>
</evidence>
<dbReference type="InterPro" id="IPR009922">
    <property type="entry name" value="DUF1457"/>
</dbReference>
<dbReference type="EMBL" id="BNGU01000014">
    <property type="protein sequence ID" value="GHM59452.1"/>
    <property type="molecule type" value="Genomic_DNA"/>
</dbReference>
<sequence length="154" mass="18221">MAEFTEQRAVNKLCSYWNLLRENRDYPKKDDIEFEEIKDILQYCFIIKVNKIDDEIKKYNFIHLGGEAAEIYNIDIDITFVPTAVEHLYQYLDSVIIDREPIIEDLDLQDSVGHHLIGRQCLLPLSDNDQEINYILGAVSCRKEKYDYFYDVNT</sequence>
<keyword evidence="2" id="KW-1185">Reference proteome</keyword>
<evidence type="ECO:0000313" key="2">
    <source>
        <dbReference type="Proteomes" id="UP000637906"/>
    </source>
</evidence>
<protein>
    <recommendedName>
        <fullName evidence="3">PAS domain-containing protein</fullName>
    </recommendedName>
</protein>
<dbReference type="Proteomes" id="UP000637906">
    <property type="component" value="Unassembled WGS sequence"/>
</dbReference>
<organism evidence="1 2">
    <name type="scientific">Candidatus Mesenet longicola</name>
    <dbReference type="NCBI Taxonomy" id="1892558"/>
    <lineage>
        <taxon>Bacteria</taxon>
        <taxon>Pseudomonadati</taxon>
        <taxon>Pseudomonadota</taxon>
        <taxon>Alphaproteobacteria</taxon>
        <taxon>Rickettsiales</taxon>
        <taxon>Anaplasmataceae</taxon>
        <taxon>Candidatus Mesenet</taxon>
    </lineage>
</organism>
<dbReference type="AlphaFoldDB" id="A0A8J3HUG2"/>
<accession>A0A8J3HUG2</accession>
<gene>
    <name evidence="1" type="ORF">sL5_04450</name>
</gene>